<dbReference type="InterPro" id="IPR034035">
    <property type="entry name" value="Astacin-like_dom"/>
</dbReference>
<dbReference type="Gene3D" id="3.40.390.10">
    <property type="entry name" value="Collagenase (Catalytic Domain)"/>
    <property type="match status" value="2"/>
</dbReference>
<feature type="active site" evidence="1">
    <location>
        <position position="392"/>
    </location>
</feature>
<dbReference type="VEuPathDB" id="VectorBase:AATE021166"/>
<evidence type="ECO:0000256" key="1">
    <source>
        <dbReference type="PROSITE-ProRule" id="PRU01211"/>
    </source>
</evidence>
<keyword evidence="1 2" id="KW-0482">Metalloprotease</keyword>
<feature type="signal peptide" evidence="2">
    <location>
        <begin position="1"/>
        <end position="28"/>
    </location>
</feature>
<feature type="binding site" evidence="1">
    <location>
        <position position="391"/>
    </location>
    <ligand>
        <name>Zn(2+)</name>
        <dbReference type="ChEBI" id="CHEBI:29105"/>
        <note>catalytic</note>
    </ligand>
</feature>
<dbReference type="InterPro" id="IPR006026">
    <property type="entry name" value="Peptidase_Metallo"/>
</dbReference>
<dbReference type="GO" id="GO:0008270">
    <property type="term" value="F:zinc ion binding"/>
    <property type="evidence" value="ECO:0007669"/>
    <property type="project" value="UniProtKB-UniRule"/>
</dbReference>
<dbReference type="InterPro" id="IPR024079">
    <property type="entry name" value="MetalloPept_cat_dom_sf"/>
</dbReference>
<reference evidence="3" key="1">
    <citation type="submission" date="2022-08" db="UniProtKB">
        <authorList>
            <consortium name="EnsemblMetazoa"/>
        </authorList>
    </citation>
    <scope>IDENTIFICATION</scope>
    <source>
        <strain evidence="3">EBRO</strain>
    </source>
</reference>
<dbReference type="SUPFAM" id="SSF55486">
    <property type="entry name" value="Metalloproteases ('zincins'), catalytic domain"/>
    <property type="match status" value="2"/>
</dbReference>
<dbReference type="EC" id="3.4.24.-" evidence="2"/>
<keyword evidence="1 2" id="KW-0479">Metal-binding</keyword>
<dbReference type="GO" id="GO:0006508">
    <property type="term" value="P:proteolysis"/>
    <property type="evidence" value="ECO:0007669"/>
    <property type="project" value="UniProtKB-KW"/>
</dbReference>
<feature type="binding site" evidence="1">
    <location>
        <position position="180"/>
    </location>
    <ligand>
        <name>Zn(2+)</name>
        <dbReference type="ChEBI" id="CHEBI:29105"/>
        <note>catalytic</note>
    </ligand>
</feature>
<evidence type="ECO:0000256" key="2">
    <source>
        <dbReference type="RuleBase" id="RU361183"/>
    </source>
</evidence>
<sequence length="526" mass="60791">MAASASPSALRTLLTLGLVVAGVKHCSGQTYRSESAEVGRLVQEYDSRYYQQPAHELGFGYYYQGDIMLPTPRSQNRLSLSEEQTSTRWPNAIVPYYISPKSFKPSEIRTIQEAMSVFHTRTCVRFMPRTPQSQHYVRITSNNAGCYASVGRMLDNSQNVLNLQTPACLTRGTPIHELMHVLGFLHEVSRPDRDEYVYVNRSALKPEYQSSAFYDTNFAKFERNVETYKIPYNYGSIMHYTRYAGARDRRYPVLMNLQYDSNDQQQPPAHELGFGHYYEGDIILPSSPDQDRLSTSEDHTSTIWPNAIVPYHFAPRNFTAREIRKIEEDMNVFHTRTCVRFVPRTAQTRHYLTITNRPAGCYASLGRMLKNSQNVLNLQTPACLTRGTPIHEMMHVLGFLHEMSRPDRDEHISINRCALKPEYQTDEFFNTNFAKHVQGVETYNISYNYGSVMYYTRYAGAQNRQYPVLENLKPYDQEDFGNSTLSQSDIESVKFRYCQNGGALDTLKYIFSQTLNPMVRIFYDRF</sequence>
<dbReference type="GO" id="GO:0004222">
    <property type="term" value="F:metalloendopeptidase activity"/>
    <property type="evidence" value="ECO:0007669"/>
    <property type="project" value="UniProtKB-UniRule"/>
</dbReference>
<dbReference type="CDD" id="cd04280">
    <property type="entry name" value="ZnMc_astacin_like"/>
    <property type="match status" value="2"/>
</dbReference>
<feature type="disulfide bond" evidence="1">
    <location>
        <begin position="146"/>
        <end position="168"/>
    </location>
</feature>
<dbReference type="SMART" id="SM00235">
    <property type="entry name" value="ZnMc"/>
    <property type="match status" value="2"/>
</dbReference>
<accession>A0A182JN50</accession>
<dbReference type="PANTHER" id="PTHR10127:SF883">
    <property type="entry name" value="ZINC METALLOPROTEINASE NAS-8"/>
    <property type="match status" value="1"/>
</dbReference>
<keyword evidence="1 2" id="KW-0378">Hydrolase</keyword>
<dbReference type="PROSITE" id="PS51864">
    <property type="entry name" value="ASTACIN"/>
    <property type="match status" value="2"/>
</dbReference>
<feature type="binding site" evidence="1">
    <location>
        <position position="176"/>
    </location>
    <ligand>
        <name>Zn(2+)</name>
        <dbReference type="ChEBI" id="CHEBI:29105"/>
        <note>catalytic</note>
    </ligand>
</feature>
<keyword evidence="1 2" id="KW-0862">Zinc</keyword>
<organism evidence="3">
    <name type="scientific">Anopheles atroparvus</name>
    <name type="common">European mosquito</name>
    <dbReference type="NCBI Taxonomy" id="41427"/>
    <lineage>
        <taxon>Eukaryota</taxon>
        <taxon>Metazoa</taxon>
        <taxon>Ecdysozoa</taxon>
        <taxon>Arthropoda</taxon>
        <taxon>Hexapoda</taxon>
        <taxon>Insecta</taxon>
        <taxon>Pterygota</taxon>
        <taxon>Neoptera</taxon>
        <taxon>Endopterygota</taxon>
        <taxon>Diptera</taxon>
        <taxon>Nematocera</taxon>
        <taxon>Culicoidea</taxon>
        <taxon>Culicidae</taxon>
        <taxon>Anophelinae</taxon>
        <taxon>Anopheles</taxon>
    </lineage>
</organism>
<feature type="binding site" evidence="1">
    <location>
        <position position="186"/>
    </location>
    <ligand>
        <name>Zn(2+)</name>
        <dbReference type="ChEBI" id="CHEBI:29105"/>
        <note>catalytic</note>
    </ligand>
</feature>
<evidence type="ECO:0000313" key="3">
    <source>
        <dbReference type="EnsemblMetazoa" id="AATE021166-PA.1"/>
    </source>
</evidence>
<dbReference type="STRING" id="41427.A0A182JN50"/>
<protein>
    <recommendedName>
        <fullName evidence="2">Metalloendopeptidase</fullName>
        <ecNumber evidence="2">3.4.24.-</ecNumber>
    </recommendedName>
</protein>
<dbReference type="Pfam" id="PF01400">
    <property type="entry name" value="Astacin"/>
    <property type="match status" value="2"/>
</dbReference>
<dbReference type="PANTHER" id="PTHR10127">
    <property type="entry name" value="DISCOIDIN, CUB, EGF, LAMININ , AND ZINC METALLOPROTEASE DOMAIN CONTAINING"/>
    <property type="match status" value="1"/>
</dbReference>
<dbReference type="PRINTS" id="PR00480">
    <property type="entry name" value="ASTACIN"/>
</dbReference>
<name>A0A182JN50_ANOAO</name>
<dbReference type="InterPro" id="IPR001506">
    <property type="entry name" value="Peptidase_M12A"/>
</dbReference>
<comment type="cofactor">
    <cofactor evidence="1 2">
        <name>Zn(2+)</name>
        <dbReference type="ChEBI" id="CHEBI:29105"/>
    </cofactor>
    <text evidence="1 2">Binds 1 zinc ion per subunit.</text>
</comment>
<proteinExistence type="predicted"/>
<comment type="caution">
    <text evidence="1">Lacks conserved residue(s) required for the propagation of feature annotation.</text>
</comment>
<feature type="active site" evidence="1">
    <location>
        <position position="177"/>
    </location>
</feature>
<keyword evidence="1 2" id="KW-0645">Protease</keyword>
<feature type="binding site" evidence="1">
    <location>
        <position position="395"/>
    </location>
    <ligand>
        <name>Zn(2+)</name>
        <dbReference type="ChEBI" id="CHEBI:29105"/>
        <note>catalytic</note>
    </ligand>
</feature>
<keyword evidence="1" id="KW-1015">Disulfide bond</keyword>
<feature type="disulfide bond" evidence="1">
    <location>
        <begin position="361"/>
        <end position="383"/>
    </location>
</feature>
<dbReference type="EnsemblMetazoa" id="AATE021166-RA">
    <property type="protein sequence ID" value="AATE021166-PA.1"/>
    <property type="gene ID" value="AATE021166"/>
</dbReference>
<feature type="chain" id="PRO_5036529381" description="Metalloendopeptidase" evidence="2">
    <location>
        <begin position="29"/>
        <end position="526"/>
    </location>
</feature>
<feature type="binding site" evidence="1">
    <location>
        <position position="401"/>
    </location>
    <ligand>
        <name>Zn(2+)</name>
        <dbReference type="ChEBI" id="CHEBI:29105"/>
        <note>catalytic</note>
    </ligand>
</feature>
<keyword evidence="2" id="KW-0732">Signal</keyword>
<dbReference type="AlphaFoldDB" id="A0A182JN50"/>